<keyword evidence="2" id="KW-0812">Transmembrane</keyword>
<comment type="caution">
    <text evidence="3">The sequence shown here is derived from an EMBL/GenBank/DDBJ whole genome shotgun (WGS) entry which is preliminary data.</text>
</comment>
<dbReference type="AlphaFoldDB" id="A0AAE3W8L8"/>
<feature type="transmembrane region" description="Helical" evidence="2">
    <location>
        <begin position="320"/>
        <end position="338"/>
    </location>
</feature>
<feature type="transmembrane region" description="Helical" evidence="2">
    <location>
        <begin position="485"/>
        <end position="505"/>
    </location>
</feature>
<protein>
    <submittedName>
        <fullName evidence="3">Uncharacterized protein</fullName>
    </submittedName>
</protein>
<feature type="transmembrane region" description="Helical" evidence="2">
    <location>
        <begin position="274"/>
        <end position="295"/>
    </location>
</feature>
<feature type="transmembrane region" description="Helical" evidence="2">
    <location>
        <begin position="399"/>
        <end position="420"/>
    </location>
</feature>
<evidence type="ECO:0000313" key="4">
    <source>
        <dbReference type="Proteomes" id="UP001240236"/>
    </source>
</evidence>
<evidence type="ECO:0000313" key="3">
    <source>
        <dbReference type="EMBL" id="MDQ0371486.1"/>
    </source>
</evidence>
<keyword evidence="4" id="KW-1185">Reference proteome</keyword>
<sequence>MTLSSDVGDEVPTRKRKSPAGGGIMAAARAASEDRAPATDITVLLPRISTDPIDDLVEKVRPKLGKAVDALQVAALLESDGHTDRAARVEYGYTDVFALALEVYKRMGPPSPVVPDEPNPVVLTQGRKDALRTLAHGPLYVLPSAAFPAVLAMVGLRALVIGLVAAGTLGWVLSGTAAHAAYRMLGLGRDRSAARVLFWSAVAGPPLGLLLGVVVAFGWGGGPELVAMMTGQLAYQMASTLLVFYRRELWLALSMVPAFVLGALYLSLGGAGLRLASVAVTVLGVAAAYALGLMATTRRSGEQTRPEPPLLASLRPERRAIIGVTGYGLASAALLFHAQAPYLLGRLDVAVAAVPLILCMGLVEWRANRFWAETVALTRRVHRPAAFVAGVWRAIAREVLTCLAVPAVAALLLLICLELTGLLTAAGVLMTAAHVTLAGAYYLAFLLAGRARFGWLCATMTVAVALHLVPAAVLRAGPVLDTSLYLGSVLALLGLFAAGLVPVIGQARHYR</sequence>
<feature type="transmembrane region" description="Helical" evidence="2">
    <location>
        <begin position="249"/>
        <end position="268"/>
    </location>
</feature>
<feature type="transmembrane region" description="Helical" evidence="2">
    <location>
        <begin position="160"/>
        <end position="185"/>
    </location>
</feature>
<feature type="transmembrane region" description="Helical" evidence="2">
    <location>
        <begin position="453"/>
        <end position="473"/>
    </location>
</feature>
<dbReference type="RefSeq" id="WP_307248298.1">
    <property type="nucleotide sequence ID" value="NZ_JAUSUZ010000001.1"/>
</dbReference>
<accession>A0AAE3W8L8</accession>
<evidence type="ECO:0000256" key="1">
    <source>
        <dbReference type="SAM" id="MobiDB-lite"/>
    </source>
</evidence>
<feature type="transmembrane region" description="Helical" evidence="2">
    <location>
        <begin position="225"/>
        <end position="244"/>
    </location>
</feature>
<gene>
    <name evidence="3" type="ORF">J2S42_008155</name>
</gene>
<feature type="region of interest" description="Disordered" evidence="1">
    <location>
        <begin position="1"/>
        <end position="23"/>
    </location>
</feature>
<name>A0AAE3W8L8_9ACTN</name>
<organism evidence="3 4">
    <name type="scientific">Catenuloplanes indicus</name>
    <dbReference type="NCBI Taxonomy" id="137267"/>
    <lineage>
        <taxon>Bacteria</taxon>
        <taxon>Bacillati</taxon>
        <taxon>Actinomycetota</taxon>
        <taxon>Actinomycetes</taxon>
        <taxon>Micromonosporales</taxon>
        <taxon>Micromonosporaceae</taxon>
        <taxon>Catenuloplanes</taxon>
    </lineage>
</organism>
<feature type="transmembrane region" description="Helical" evidence="2">
    <location>
        <begin position="426"/>
        <end position="446"/>
    </location>
</feature>
<proteinExistence type="predicted"/>
<feature type="transmembrane region" description="Helical" evidence="2">
    <location>
        <begin position="344"/>
        <end position="363"/>
    </location>
</feature>
<reference evidence="3 4" key="1">
    <citation type="submission" date="2023-07" db="EMBL/GenBank/DDBJ databases">
        <title>Sequencing the genomes of 1000 actinobacteria strains.</title>
        <authorList>
            <person name="Klenk H.-P."/>
        </authorList>
    </citation>
    <scope>NUCLEOTIDE SEQUENCE [LARGE SCALE GENOMIC DNA]</scope>
    <source>
        <strain evidence="3 4">DSM 44709</strain>
    </source>
</reference>
<keyword evidence="2" id="KW-0472">Membrane</keyword>
<feature type="transmembrane region" description="Helical" evidence="2">
    <location>
        <begin position="197"/>
        <end position="219"/>
    </location>
</feature>
<dbReference type="Proteomes" id="UP001240236">
    <property type="component" value="Unassembled WGS sequence"/>
</dbReference>
<evidence type="ECO:0000256" key="2">
    <source>
        <dbReference type="SAM" id="Phobius"/>
    </source>
</evidence>
<keyword evidence="2" id="KW-1133">Transmembrane helix</keyword>
<dbReference type="EMBL" id="JAUSUZ010000001">
    <property type="protein sequence ID" value="MDQ0371486.1"/>
    <property type="molecule type" value="Genomic_DNA"/>
</dbReference>